<evidence type="ECO:0000256" key="6">
    <source>
        <dbReference type="ARBA" id="ARBA00022840"/>
    </source>
</evidence>
<feature type="transmembrane region" description="Helical" evidence="9">
    <location>
        <begin position="373"/>
        <end position="396"/>
    </location>
</feature>
<dbReference type="CDD" id="cd14014">
    <property type="entry name" value="STKc_PknB_like"/>
    <property type="match status" value="1"/>
</dbReference>
<evidence type="ECO:0000256" key="2">
    <source>
        <dbReference type="ARBA" id="ARBA00022527"/>
    </source>
</evidence>
<dbReference type="EC" id="2.7.11.1" evidence="1"/>
<evidence type="ECO:0000256" key="5">
    <source>
        <dbReference type="ARBA" id="ARBA00022777"/>
    </source>
</evidence>
<evidence type="ECO:0000256" key="1">
    <source>
        <dbReference type="ARBA" id="ARBA00012513"/>
    </source>
</evidence>
<feature type="compositionally biased region" description="Pro residues" evidence="8">
    <location>
        <begin position="313"/>
        <end position="324"/>
    </location>
</feature>
<dbReference type="InterPro" id="IPR011009">
    <property type="entry name" value="Kinase-like_dom_sf"/>
</dbReference>
<dbReference type="EMBL" id="BJFL01000003">
    <property type="protein sequence ID" value="GDY29168.1"/>
    <property type="molecule type" value="Genomic_DNA"/>
</dbReference>
<keyword evidence="6 7" id="KW-0067">ATP-binding</keyword>
<feature type="domain" description="Protein kinase" evidence="10">
    <location>
        <begin position="25"/>
        <end position="284"/>
    </location>
</feature>
<evidence type="ECO:0000256" key="3">
    <source>
        <dbReference type="ARBA" id="ARBA00022679"/>
    </source>
</evidence>
<dbReference type="InterPro" id="IPR008271">
    <property type="entry name" value="Ser/Thr_kinase_AS"/>
</dbReference>
<dbReference type="PROSITE" id="PS50011">
    <property type="entry name" value="PROTEIN_KINASE_DOM"/>
    <property type="match status" value="1"/>
</dbReference>
<keyword evidence="12" id="KW-1185">Reference proteome</keyword>
<keyword evidence="5 11" id="KW-0418">Kinase</keyword>
<keyword evidence="2 11" id="KW-0723">Serine/threonine-protein kinase</keyword>
<dbReference type="GO" id="GO:0004674">
    <property type="term" value="F:protein serine/threonine kinase activity"/>
    <property type="evidence" value="ECO:0007669"/>
    <property type="project" value="UniProtKB-KW"/>
</dbReference>
<gene>
    <name evidence="11" type="ORF">GTS_08010</name>
</gene>
<dbReference type="InterPro" id="IPR017441">
    <property type="entry name" value="Protein_kinase_ATP_BS"/>
</dbReference>
<dbReference type="Proteomes" id="UP000298860">
    <property type="component" value="Unassembled WGS sequence"/>
</dbReference>
<name>A0A4D4J330_9PSEU</name>
<feature type="binding site" evidence="7">
    <location>
        <position position="54"/>
    </location>
    <ligand>
        <name>ATP</name>
        <dbReference type="ChEBI" id="CHEBI:30616"/>
    </ligand>
</feature>
<evidence type="ECO:0000256" key="7">
    <source>
        <dbReference type="PROSITE-ProRule" id="PRU10141"/>
    </source>
</evidence>
<keyword evidence="4 7" id="KW-0547">Nucleotide-binding</keyword>
<evidence type="ECO:0000259" key="10">
    <source>
        <dbReference type="PROSITE" id="PS50011"/>
    </source>
</evidence>
<protein>
    <recommendedName>
        <fullName evidence="1">non-specific serine/threonine protein kinase</fullName>
        <ecNumber evidence="1">2.7.11.1</ecNumber>
    </recommendedName>
</protein>
<keyword evidence="9" id="KW-1133">Transmembrane helix</keyword>
<comment type="caution">
    <text evidence="11">The sequence shown here is derived from an EMBL/GenBank/DDBJ whole genome shotgun (WGS) entry which is preliminary data.</text>
</comment>
<dbReference type="Gene3D" id="1.10.510.10">
    <property type="entry name" value="Transferase(Phosphotransferase) domain 1"/>
    <property type="match status" value="1"/>
</dbReference>
<accession>A0A4D4J330</accession>
<evidence type="ECO:0000313" key="11">
    <source>
        <dbReference type="EMBL" id="GDY29168.1"/>
    </source>
</evidence>
<dbReference type="AlphaFoldDB" id="A0A4D4J330"/>
<dbReference type="InterPro" id="IPR000719">
    <property type="entry name" value="Prot_kinase_dom"/>
</dbReference>
<dbReference type="Gene3D" id="3.30.200.20">
    <property type="entry name" value="Phosphorylase Kinase, domain 1"/>
    <property type="match status" value="1"/>
</dbReference>
<evidence type="ECO:0000313" key="12">
    <source>
        <dbReference type="Proteomes" id="UP000298860"/>
    </source>
</evidence>
<feature type="region of interest" description="Disordered" evidence="8">
    <location>
        <begin position="308"/>
        <end position="367"/>
    </location>
</feature>
<dbReference type="PANTHER" id="PTHR43289">
    <property type="entry name" value="MITOGEN-ACTIVATED PROTEIN KINASE KINASE KINASE 20-RELATED"/>
    <property type="match status" value="1"/>
</dbReference>
<dbReference type="GO" id="GO:0005524">
    <property type="term" value="F:ATP binding"/>
    <property type="evidence" value="ECO:0007669"/>
    <property type="project" value="UniProtKB-UniRule"/>
</dbReference>
<evidence type="ECO:0000256" key="9">
    <source>
        <dbReference type="SAM" id="Phobius"/>
    </source>
</evidence>
<evidence type="ECO:0000256" key="4">
    <source>
        <dbReference type="ARBA" id="ARBA00022741"/>
    </source>
</evidence>
<reference evidence="12" key="1">
    <citation type="submission" date="2019-04" db="EMBL/GenBank/DDBJ databases">
        <title>Draft genome sequence of Pseudonocardiaceae bacterium SL3-2-4.</title>
        <authorList>
            <person name="Ningsih F."/>
            <person name="Yokota A."/>
            <person name="Sakai Y."/>
            <person name="Nanatani K."/>
            <person name="Yabe S."/>
            <person name="Oetari A."/>
            <person name="Sjamsuridzal W."/>
        </authorList>
    </citation>
    <scope>NUCLEOTIDE SEQUENCE [LARGE SCALE GENOMIC DNA]</scope>
    <source>
        <strain evidence="12">SL3-2-4</strain>
    </source>
</reference>
<dbReference type="PROSITE" id="PS00107">
    <property type="entry name" value="PROTEIN_KINASE_ATP"/>
    <property type="match status" value="1"/>
</dbReference>
<organism evidence="11 12">
    <name type="scientific">Gandjariella thermophila</name>
    <dbReference type="NCBI Taxonomy" id="1931992"/>
    <lineage>
        <taxon>Bacteria</taxon>
        <taxon>Bacillati</taxon>
        <taxon>Actinomycetota</taxon>
        <taxon>Actinomycetes</taxon>
        <taxon>Pseudonocardiales</taxon>
        <taxon>Pseudonocardiaceae</taxon>
        <taxon>Gandjariella</taxon>
    </lineage>
</organism>
<dbReference type="SUPFAM" id="SSF56112">
    <property type="entry name" value="Protein kinase-like (PK-like)"/>
    <property type="match status" value="1"/>
</dbReference>
<dbReference type="PROSITE" id="PS00108">
    <property type="entry name" value="PROTEIN_KINASE_ST"/>
    <property type="match status" value="1"/>
</dbReference>
<keyword evidence="9" id="KW-0812">Transmembrane</keyword>
<keyword evidence="3" id="KW-0808">Transferase</keyword>
<dbReference type="SMART" id="SM00220">
    <property type="entry name" value="S_TKc"/>
    <property type="match status" value="1"/>
</dbReference>
<proteinExistence type="predicted"/>
<dbReference type="Pfam" id="PF00069">
    <property type="entry name" value="Pkinase"/>
    <property type="match status" value="1"/>
</dbReference>
<evidence type="ECO:0000256" key="8">
    <source>
        <dbReference type="SAM" id="MobiDB-lite"/>
    </source>
</evidence>
<keyword evidence="9" id="KW-0472">Membrane</keyword>
<dbReference type="PANTHER" id="PTHR43289:SF6">
    <property type="entry name" value="SERINE_THREONINE-PROTEIN KINASE NEKL-3"/>
    <property type="match status" value="1"/>
</dbReference>
<sequence>MAVDNGPVPPADLDHPTGRLIAGRYRLQRVLGRGSMGTVWAAYDEVLHRRVAVKEMRLPPGMPETEAAALRERTLREARAIAVLSHPNVVTLHDVVQQDGEPVVVMELVPSRSLAELLRTHGALSAAQAAAVADAVAAALQAAHRSGITHRDVKPGNVLVGANEQIKLTDFGIARNVSEVTMTTTGIMLGTPAFIAPEVAAGGAVSPAADLWGLGATLFAAVEGHPPYDADGDPLATVTQVVHGEVPRPASTGPLAEVIEALMVKDPRARMPLVEVRRRIYPLLPEPGTSVFAPLDLEEPTELTRPATAELPAFPPPRPAPVDPDAPLAADPGPLPFAPSTPSGSWESWAPSTSAAPPPPAAPVPRRVRRGPVATTLLVLTAAVLFAAAAGGGFALTRVAAGRSLLPPPAAVRYEAPDVATTVRPLQPRTAGTAPAYGVPGGEFTISVPQDWTMFVEQRANDPADPLPPRTLVHFVSPDGVMEVTVERFPVYYPNYSIRRYLDALRSWWARPGHSYVLTRVAPADAASGRGPDRQTDVTYRTVETQASTDMARSHFVRFLPQRVGLWVIDVTVPNDQEEKGQTLFDQIAPTFTAAT</sequence>